<organism evidence="2">
    <name type="scientific">Chromera velia CCMP2878</name>
    <dbReference type="NCBI Taxonomy" id="1169474"/>
    <lineage>
        <taxon>Eukaryota</taxon>
        <taxon>Sar</taxon>
        <taxon>Alveolata</taxon>
        <taxon>Colpodellida</taxon>
        <taxon>Chromeraceae</taxon>
        <taxon>Chromera</taxon>
    </lineage>
</organism>
<dbReference type="VEuPathDB" id="CryptoDB:Cvel_7830"/>
<keyword evidence="1" id="KW-0472">Membrane</keyword>
<dbReference type="AlphaFoldDB" id="A0A0G4HPT7"/>
<dbReference type="EMBL" id="CDMZ01003409">
    <property type="protein sequence ID" value="CEM46246.1"/>
    <property type="molecule type" value="Genomic_DNA"/>
</dbReference>
<feature type="transmembrane region" description="Helical" evidence="1">
    <location>
        <begin position="72"/>
        <end position="96"/>
    </location>
</feature>
<name>A0A0G4HPT7_9ALVE</name>
<sequence>MFLLMAVGDLLEKYPQSVLAKVLITIPESLPEGVKPWVSRVLCLLTHVRSETARYLSMEFPLQHFVRDMRDAYPLTTLVVLSLFMFVLALLLYYIVTIACKNRQPYMVVNRMTVEEFEKAGKEYTQKALAQLQSSEEWKAHAKKRGTALQNWNWQLRERAAALPPNEPKASPVA</sequence>
<proteinExistence type="predicted"/>
<reference evidence="2" key="1">
    <citation type="submission" date="2014-11" db="EMBL/GenBank/DDBJ databases">
        <authorList>
            <person name="Otto D Thomas"/>
            <person name="Naeem Raeece"/>
        </authorList>
    </citation>
    <scope>NUCLEOTIDE SEQUENCE</scope>
</reference>
<accession>A0A0G4HPT7</accession>
<keyword evidence="1" id="KW-0812">Transmembrane</keyword>
<evidence type="ECO:0000256" key="1">
    <source>
        <dbReference type="SAM" id="Phobius"/>
    </source>
</evidence>
<keyword evidence="1" id="KW-1133">Transmembrane helix</keyword>
<protein>
    <submittedName>
        <fullName evidence="2">Uncharacterized protein</fullName>
    </submittedName>
</protein>
<evidence type="ECO:0000313" key="2">
    <source>
        <dbReference type="EMBL" id="CEM46246.1"/>
    </source>
</evidence>
<gene>
    <name evidence="2" type="ORF">Cvel_7830</name>
</gene>